<gene>
    <name evidence="1" type="ORF">CABS02_10965</name>
</gene>
<organism evidence="1 2">
    <name type="scientific">Colletotrichum abscissum</name>
    <dbReference type="NCBI Taxonomy" id="1671311"/>
    <lineage>
        <taxon>Eukaryota</taxon>
        <taxon>Fungi</taxon>
        <taxon>Dikarya</taxon>
        <taxon>Ascomycota</taxon>
        <taxon>Pezizomycotina</taxon>
        <taxon>Sordariomycetes</taxon>
        <taxon>Hypocreomycetidae</taxon>
        <taxon>Glomerellales</taxon>
        <taxon>Glomerellaceae</taxon>
        <taxon>Colletotrichum</taxon>
        <taxon>Colletotrichum acutatum species complex</taxon>
    </lineage>
</organism>
<evidence type="ECO:0000313" key="2">
    <source>
        <dbReference type="Proteomes" id="UP001056436"/>
    </source>
</evidence>
<sequence length="51" mass="5888">MARSLMSCCSLLVPRFGGKGEMDRRCQPRLTQNRPIELMVRLFALVPPKRQ</sequence>
<dbReference type="EMBL" id="SDAQ01000089">
    <property type="protein sequence ID" value="KAI3540749.1"/>
    <property type="molecule type" value="Genomic_DNA"/>
</dbReference>
<proteinExistence type="predicted"/>
<name>A0A9P9X7G3_9PEZI</name>
<keyword evidence="2" id="KW-1185">Reference proteome</keyword>
<protein>
    <submittedName>
        <fullName evidence="1">Uncharacterized protein</fullName>
    </submittedName>
</protein>
<evidence type="ECO:0000313" key="1">
    <source>
        <dbReference type="EMBL" id="KAI3540749.1"/>
    </source>
</evidence>
<comment type="caution">
    <text evidence="1">The sequence shown here is derived from an EMBL/GenBank/DDBJ whole genome shotgun (WGS) entry which is preliminary data.</text>
</comment>
<dbReference type="Proteomes" id="UP001056436">
    <property type="component" value="Unassembled WGS sequence"/>
</dbReference>
<reference evidence="1" key="1">
    <citation type="submission" date="2019-01" db="EMBL/GenBank/DDBJ databases">
        <title>Colletotrichum abscissum LGMF1257.</title>
        <authorList>
            <person name="Baroncelli R."/>
        </authorList>
    </citation>
    <scope>NUCLEOTIDE SEQUENCE</scope>
    <source>
        <strain evidence="1">Ca142</strain>
    </source>
</reference>
<dbReference type="AlphaFoldDB" id="A0A9P9X7G3"/>
<accession>A0A9P9X7G3</accession>